<keyword evidence="5" id="KW-0445">Lipid transport</keyword>
<evidence type="ECO:0000313" key="11">
    <source>
        <dbReference type="Proteomes" id="UP000697127"/>
    </source>
</evidence>
<evidence type="ECO:0000256" key="7">
    <source>
        <dbReference type="ARBA" id="ARBA00037472"/>
    </source>
</evidence>
<evidence type="ECO:0000256" key="8">
    <source>
        <dbReference type="ARBA" id="ARBA00041117"/>
    </source>
</evidence>
<feature type="transmembrane region" description="Helical" evidence="9">
    <location>
        <begin position="120"/>
        <end position="141"/>
    </location>
</feature>
<organism evidence="10 11">
    <name type="scientific">Pichia californica</name>
    <dbReference type="NCBI Taxonomy" id="460514"/>
    <lineage>
        <taxon>Eukaryota</taxon>
        <taxon>Fungi</taxon>
        <taxon>Dikarya</taxon>
        <taxon>Ascomycota</taxon>
        <taxon>Saccharomycotina</taxon>
        <taxon>Pichiomycetes</taxon>
        <taxon>Pichiales</taxon>
        <taxon>Pichiaceae</taxon>
        <taxon>Pichia</taxon>
    </lineage>
</organism>
<evidence type="ECO:0000256" key="2">
    <source>
        <dbReference type="ARBA" id="ARBA00009969"/>
    </source>
</evidence>
<evidence type="ECO:0000256" key="3">
    <source>
        <dbReference type="ARBA" id="ARBA00022692"/>
    </source>
</evidence>
<comment type="caution">
    <text evidence="10">The sequence shown here is derived from an EMBL/GenBank/DDBJ whole genome shotgun (WGS) entry which is preliminary data.</text>
</comment>
<gene>
    <name evidence="10" type="ORF">C6P40_004573</name>
</gene>
<accession>A0A9P7BG86</accession>
<feature type="transmembrane region" description="Helical" evidence="9">
    <location>
        <begin position="80"/>
        <end position="108"/>
    </location>
</feature>
<name>A0A9P7BG86_9ASCO</name>
<keyword evidence="5" id="KW-0813">Transport</keyword>
<comment type="similarity">
    <text evidence="2">Belongs to the lipid-translocating exporter (LTE) (TC 9.A.26.1) family.</text>
</comment>
<dbReference type="InterPro" id="IPR007568">
    <property type="entry name" value="RTA1"/>
</dbReference>
<evidence type="ECO:0000256" key="9">
    <source>
        <dbReference type="SAM" id="Phobius"/>
    </source>
</evidence>
<dbReference type="OrthoDB" id="3358017at2759"/>
<keyword evidence="6 9" id="KW-0472">Membrane</keyword>
<comment type="subcellular location">
    <subcellularLocation>
        <location evidence="1">Cell membrane</location>
        <topology evidence="1">Multi-pass membrane protein</topology>
    </subcellularLocation>
</comment>
<feature type="transmembrane region" description="Helical" evidence="9">
    <location>
        <begin position="153"/>
        <end position="177"/>
    </location>
</feature>
<protein>
    <recommendedName>
        <fullName evidence="8">Sphingoid long-chain base transporter RSB1</fullName>
    </recommendedName>
</protein>
<dbReference type="PANTHER" id="PTHR31465:SF9">
    <property type="entry name" value="SPHINGOID LONG-CHAIN BASE TRANSPORTER RSB1"/>
    <property type="match status" value="1"/>
</dbReference>
<feature type="transmembrane region" description="Helical" evidence="9">
    <location>
        <begin position="47"/>
        <end position="68"/>
    </location>
</feature>
<evidence type="ECO:0000313" key="10">
    <source>
        <dbReference type="EMBL" id="KAG0689716.1"/>
    </source>
</evidence>
<feature type="transmembrane region" description="Helical" evidence="9">
    <location>
        <begin position="19"/>
        <end position="35"/>
    </location>
</feature>
<dbReference type="Pfam" id="PF04479">
    <property type="entry name" value="RTA1"/>
    <property type="match status" value="1"/>
</dbReference>
<dbReference type="Proteomes" id="UP000697127">
    <property type="component" value="Unassembled WGS sequence"/>
</dbReference>
<dbReference type="PANTHER" id="PTHR31465">
    <property type="entry name" value="PROTEIN RTA1-RELATED"/>
    <property type="match status" value="1"/>
</dbReference>
<keyword evidence="11" id="KW-1185">Reference proteome</keyword>
<keyword evidence="4 9" id="KW-1133">Transmembrane helix</keyword>
<dbReference type="EMBL" id="PUHW01000064">
    <property type="protein sequence ID" value="KAG0689716.1"/>
    <property type="molecule type" value="Genomic_DNA"/>
</dbReference>
<comment type="function">
    <text evidence="7">Catalyzes the ATP-dependent translocation of sphingoid long-chain bases (LCBs) from the cytoplasmic site toward the extracytoplasmic side of the membrane (flip-flop). Involved in the establishment of the functional lipid asymmetry of the plasma membrane. Regulates intracellular levels of LCBs, sphingolipid precursors that are growth inhibitory at increased levels.</text>
</comment>
<keyword evidence="3 9" id="KW-0812">Transmembrane</keyword>
<dbReference type="GO" id="GO:0005886">
    <property type="term" value="C:plasma membrane"/>
    <property type="evidence" value="ECO:0007669"/>
    <property type="project" value="UniProtKB-SubCell"/>
</dbReference>
<proteinExistence type="inferred from homology"/>
<feature type="transmembrane region" description="Helical" evidence="9">
    <location>
        <begin position="247"/>
        <end position="273"/>
    </location>
</feature>
<evidence type="ECO:0000256" key="5">
    <source>
        <dbReference type="ARBA" id="ARBA00023055"/>
    </source>
</evidence>
<dbReference type="GO" id="GO:0000324">
    <property type="term" value="C:fungal-type vacuole"/>
    <property type="evidence" value="ECO:0007669"/>
    <property type="project" value="TreeGrafter"/>
</dbReference>
<reference evidence="10" key="1">
    <citation type="submission" date="2020-11" db="EMBL/GenBank/DDBJ databases">
        <title>Kefir isolates.</title>
        <authorList>
            <person name="Marcisauskas S."/>
            <person name="Kim Y."/>
            <person name="Blasche S."/>
        </authorList>
    </citation>
    <scope>NUCLEOTIDE SEQUENCE</scope>
    <source>
        <strain evidence="10">Olga-1</strain>
    </source>
</reference>
<evidence type="ECO:0000256" key="4">
    <source>
        <dbReference type="ARBA" id="ARBA00022989"/>
    </source>
</evidence>
<evidence type="ECO:0000256" key="1">
    <source>
        <dbReference type="ARBA" id="ARBA00004651"/>
    </source>
</evidence>
<evidence type="ECO:0000256" key="6">
    <source>
        <dbReference type="ARBA" id="ARBA00023136"/>
    </source>
</evidence>
<sequence>MDTIELISRKFIDGDTPKLASGIGYVIVFSIFYTINLIECVYYHQWWFLNTWGIGLLLEIIGYSGRIWYTINDNSSKAYIMELVCITVAPCFLMAGIYYILAQLILIFGNHFSFLKPMNYSLIFIICDVISIFVQAAGGGISDAPSSREIGRYVMIGGLAFQVLTISIFQFFWYSFLWKVRKSKKEFNEEQFNPIYHELRNRKKFKKLIHFYLLGISITVILVYTRSIYRLIETSSGWLSHLSTKEIYFDILEGLMIGLSALIMVIFSPGVVYGKHANLYIKKNGFDYYKEKDNDFTTISSTYEYKRNDL</sequence>
<feature type="transmembrane region" description="Helical" evidence="9">
    <location>
        <begin position="208"/>
        <end position="227"/>
    </location>
</feature>
<dbReference type="GO" id="GO:0006869">
    <property type="term" value="P:lipid transport"/>
    <property type="evidence" value="ECO:0007669"/>
    <property type="project" value="UniProtKB-KW"/>
</dbReference>
<dbReference type="AlphaFoldDB" id="A0A9P7BG86"/>